<organism evidence="2 3">
    <name type="scientific">Helianthus annuus</name>
    <name type="common">Common sunflower</name>
    <dbReference type="NCBI Taxonomy" id="4232"/>
    <lineage>
        <taxon>Eukaryota</taxon>
        <taxon>Viridiplantae</taxon>
        <taxon>Streptophyta</taxon>
        <taxon>Embryophyta</taxon>
        <taxon>Tracheophyta</taxon>
        <taxon>Spermatophyta</taxon>
        <taxon>Magnoliopsida</taxon>
        <taxon>eudicotyledons</taxon>
        <taxon>Gunneridae</taxon>
        <taxon>Pentapetalae</taxon>
        <taxon>asterids</taxon>
        <taxon>campanulids</taxon>
        <taxon>Asterales</taxon>
        <taxon>Asteraceae</taxon>
        <taxon>Asteroideae</taxon>
        <taxon>Heliantheae alliance</taxon>
        <taxon>Heliantheae</taxon>
        <taxon>Helianthus</taxon>
    </lineage>
</organism>
<dbReference type="Proteomes" id="UP000215914">
    <property type="component" value="Chromosome 13"/>
</dbReference>
<dbReference type="EMBL" id="MNCJ02000328">
    <property type="protein sequence ID" value="KAF5771879.1"/>
    <property type="molecule type" value="Genomic_DNA"/>
</dbReference>
<reference evidence="1" key="3">
    <citation type="submission" date="2020-06" db="EMBL/GenBank/DDBJ databases">
        <title>Helianthus annuus Genome sequencing and assembly Release 2.</title>
        <authorList>
            <person name="Gouzy J."/>
            <person name="Langlade N."/>
            <person name="Munos S."/>
        </authorList>
    </citation>
    <scope>NUCLEOTIDE SEQUENCE</scope>
    <source>
        <tissue evidence="1">Leaves</tissue>
    </source>
</reference>
<dbReference type="InParanoid" id="A0A251SPN5"/>
<dbReference type="EMBL" id="CM007902">
    <property type="protein sequence ID" value="OTG00246.1"/>
    <property type="molecule type" value="Genomic_DNA"/>
</dbReference>
<name>A0A251SPN5_HELAN</name>
<dbReference type="AlphaFoldDB" id="A0A251SPN5"/>
<keyword evidence="3" id="KW-1185">Reference proteome</keyword>
<reference evidence="1 3" key="1">
    <citation type="journal article" date="2017" name="Nature">
        <title>The sunflower genome provides insights into oil metabolism, flowering and Asterid evolution.</title>
        <authorList>
            <person name="Badouin H."/>
            <person name="Gouzy J."/>
            <person name="Grassa C.J."/>
            <person name="Murat F."/>
            <person name="Staton S.E."/>
            <person name="Cottret L."/>
            <person name="Lelandais-Briere C."/>
            <person name="Owens G.L."/>
            <person name="Carrere S."/>
            <person name="Mayjonade B."/>
            <person name="Legrand L."/>
            <person name="Gill N."/>
            <person name="Kane N.C."/>
            <person name="Bowers J.E."/>
            <person name="Hubner S."/>
            <person name="Bellec A."/>
            <person name="Berard A."/>
            <person name="Berges H."/>
            <person name="Blanchet N."/>
            <person name="Boniface M.C."/>
            <person name="Brunel D."/>
            <person name="Catrice O."/>
            <person name="Chaidir N."/>
            <person name="Claudel C."/>
            <person name="Donnadieu C."/>
            <person name="Faraut T."/>
            <person name="Fievet G."/>
            <person name="Helmstetter N."/>
            <person name="King M."/>
            <person name="Knapp S.J."/>
            <person name="Lai Z."/>
            <person name="Le Paslier M.C."/>
            <person name="Lippi Y."/>
            <person name="Lorenzon L."/>
            <person name="Mandel J.R."/>
            <person name="Marage G."/>
            <person name="Marchand G."/>
            <person name="Marquand E."/>
            <person name="Bret-Mestries E."/>
            <person name="Morien E."/>
            <person name="Nambeesan S."/>
            <person name="Nguyen T."/>
            <person name="Pegot-Espagnet P."/>
            <person name="Pouilly N."/>
            <person name="Raftis F."/>
            <person name="Sallet E."/>
            <person name="Schiex T."/>
            <person name="Thomas J."/>
            <person name="Vandecasteele C."/>
            <person name="Vares D."/>
            <person name="Vear F."/>
            <person name="Vautrin S."/>
            <person name="Crespi M."/>
            <person name="Mangin B."/>
            <person name="Burke J.M."/>
            <person name="Salse J."/>
            <person name="Munos S."/>
            <person name="Vincourt P."/>
            <person name="Rieseberg L.H."/>
            <person name="Langlade N.B."/>
        </authorList>
    </citation>
    <scope>NUCLEOTIDE SEQUENCE [LARGE SCALE GENOMIC DNA]</scope>
    <source>
        <strain evidence="3">cv. SF193</strain>
        <tissue evidence="1">Leaves</tissue>
    </source>
</reference>
<reference evidence="2" key="2">
    <citation type="submission" date="2017-02" db="EMBL/GenBank/DDBJ databases">
        <title>Sunflower complete genome.</title>
        <authorList>
            <person name="Langlade N."/>
            <person name="Munos S."/>
        </authorList>
    </citation>
    <scope>NUCLEOTIDE SEQUENCE [LARGE SCALE GENOMIC DNA]</scope>
    <source>
        <tissue evidence="2">Leaves</tissue>
    </source>
</reference>
<accession>A0A251SPN5</accession>
<sequence length="53" mass="6374">MANRSKYNFHPFHYSLSLYFVLYNFPAMVRLSDEPETHQNNTFTAYLHLVSNF</sequence>
<evidence type="ECO:0000313" key="1">
    <source>
        <dbReference type="EMBL" id="KAF5771879.1"/>
    </source>
</evidence>
<proteinExistence type="predicted"/>
<evidence type="ECO:0000313" key="2">
    <source>
        <dbReference type="EMBL" id="OTG00246.1"/>
    </source>
</evidence>
<dbReference type="Gramene" id="mRNA:HanXRQr2_Chr13g0570061">
    <property type="protein sequence ID" value="CDS:HanXRQr2_Chr13g0570061.1"/>
    <property type="gene ID" value="HanXRQr2_Chr13g0570061"/>
</dbReference>
<gene>
    <name evidence="2" type="ORF">HannXRQ_Chr13g0388881</name>
    <name evidence="1" type="ORF">HanXRQr2_Chr13g0570061</name>
</gene>
<evidence type="ECO:0000313" key="3">
    <source>
        <dbReference type="Proteomes" id="UP000215914"/>
    </source>
</evidence>
<protein>
    <submittedName>
        <fullName evidence="2">Uncharacterized protein</fullName>
    </submittedName>
</protein>